<evidence type="ECO:0000313" key="2">
    <source>
        <dbReference type="Proteomes" id="UP000680865"/>
    </source>
</evidence>
<accession>A0A919SW25</accession>
<organism evidence="1 2">
    <name type="scientific">Winogradskya consettensis</name>
    <dbReference type="NCBI Taxonomy" id="113560"/>
    <lineage>
        <taxon>Bacteria</taxon>
        <taxon>Bacillati</taxon>
        <taxon>Actinomycetota</taxon>
        <taxon>Actinomycetes</taxon>
        <taxon>Micromonosporales</taxon>
        <taxon>Micromonosporaceae</taxon>
        <taxon>Winogradskya</taxon>
    </lineage>
</organism>
<dbReference type="RefSeq" id="WP_213001183.1">
    <property type="nucleotide sequence ID" value="NZ_BAAATW010000001.1"/>
</dbReference>
<sequence length="237" mass="24664">MREEPTAAPSRPRRRKQAVAGVAGLAALGVGAFLVTSQLTDNDKTEPRDTAALAPVGPAVTGDIATAEPSASESAPAAAAATESALAAPAAKVTTSPASVKEQIEAVRKAARQPNNQVRRPLNQPAVPVKDSELKVQATGVLKKDRETLKVVSAKKDLSGQRELSWVADEGEVVGDARCTQKFRFGAGAPVVDKPTLLVCWRTSASKSAYTVAVSLDGKPSMDQSIAALSKEWDAIS</sequence>
<gene>
    <name evidence="1" type="ORF">Aco04nite_66950</name>
</gene>
<reference evidence="1" key="1">
    <citation type="submission" date="2021-03" db="EMBL/GenBank/DDBJ databases">
        <title>Whole genome shotgun sequence of Actinoplanes consettensis NBRC 14913.</title>
        <authorList>
            <person name="Komaki H."/>
            <person name="Tamura T."/>
        </authorList>
    </citation>
    <scope>NUCLEOTIDE SEQUENCE</scope>
    <source>
        <strain evidence="1">NBRC 14913</strain>
    </source>
</reference>
<proteinExistence type="predicted"/>
<keyword evidence="2" id="KW-1185">Reference proteome</keyword>
<dbReference type="AlphaFoldDB" id="A0A919SW25"/>
<evidence type="ECO:0000313" key="1">
    <source>
        <dbReference type="EMBL" id="GIM79711.1"/>
    </source>
</evidence>
<dbReference type="Proteomes" id="UP000680865">
    <property type="component" value="Unassembled WGS sequence"/>
</dbReference>
<name>A0A919SW25_9ACTN</name>
<comment type="caution">
    <text evidence="1">The sequence shown here is derived from an EMBL/GenBank/DDBJ whole genome shotgun (WGS) entry which is preliminary data.</text>
</comment>
<dbReference type="EMBL" id="BOQP01000039">
    <property type="protein sequence ID" value="GIM79711.1"/>
    <property type="molecule type" value="Genomic_DNA"/>
</dbReference>
<protein>
    <submittedName>
        <fullName evidence="1">Uncharacterized protein</fullName>
    </submittedName>
</protein>